<evidence type="ECO:0000313" key="9">
    <source>
        <dbReference type="Proteomes" id="UP000094527"/>
    </source>
</evidence>
<evidence type="ECO:0000256" key="5">
    <source>
        <dbReference type="ARBA" id="ARBA00023136"/>
    </source>
</evidence>
<evidence type="ECO:0000256" key="4">
    <source>
        <dbReference type="ARBA" id="ARBA00022989"/>
    </source>
</evidence>
<dbReference type="InterPro" id="IPR007632">
    <property type="entry name" value="Anoctamin"/>
</dbReference>
<keyword evidence="3 6" id="KW-0812">Transmembrane</keyword>
<dbReference type="Pfam" id="PF04547">
    <property type="entry name" value="Anoctamin"/>
    <property type="match status" value="1"/>
</dbReference>
<comment type="similarity">
    <text evidence="2 6">Belongs to the anoctamin family.</text>
</comment>
<evidence type="ECO:0000256" key="1">
    <source>
        <dbReference type="ARBA" id="ARBA00004141"/>
    </source>
</evidence>
<dbReference type="InterPro" id="IPR049452">
    <property type="entry name" value="Anoctamin_TM"/>
</dbReference>
<evidence type="ECO:0000256" key="6">
    <source>
        <dbReference type="RuleBase" id="RU280814"/>
    </source>
</evidence>
<feature type="domain" description="Anoctamin transmembrane" evidence="7">
    <location>
        <begin position="19"/>
        <end position="154"/>
    </location>
</feature>
<sequence>MVRRFIKRASQRLKIASSPADTAVPSRKASKSSLPQWAHDYDLLEWGKYSLTDEYLEMVLQFGFLTIFVSAFPLAPLFALINNILELRVDATKMLTHYRRPVGIRVKDIGVWSDIIDGIVKVSVISNACIIAMTSSFIPKFMYRYFLLDYSDPRYGTLNGYLNNSLTLFKTVHFENETKPNPDVLLRTGDSTTDSC</sequence>
<comment type="caution">
    <text evidence="6">Lacks conserved residue(s) required for the propagation of feature annotation.</text>
</comment>
<reference evidence="8 9" key="1">
    <citation type="journal article" date="2016" name="Genome Biol. Evol.">
        <title>Gene Family Evolution Reflects Adaptation to Soil Environmental Stressors in the Genome of the Collembolan Orchesella cincta.</title>
        <authorList>
            <person name="Faddeeva-Vakhrusheva A."/>
            <person name="Derks M.F."/>
            <person name="Anvar S.Y."/>
            <person name="Agamennone V."/>
            <person name="Suring W."/>
            <person name="Smit S."/>
            <person name="van Straalen N.M."/>
            <person name="Roelofs D."/>
        </authorList>
    </citation>
    <scope>NUCLEOTIDE SEQUENCE [LARGE SCALE GENOMIC DNA]</scope>
    <source>
        <tissue evidence="8">Mixed pool</tissue>
    </source>
</reference>
<accession>A0A1D2NKF4</accession>
<keyword evidence="5 6" id="KW-0472">Membrane</keyword>
<evidence type="ECO:0000313" key="8">
    <source>
        <dbReference type="EMBL" id="ODN05595.1"/>
    </source>
</evidence>
<dbReference type="EMBL" id="LJIJ01000020">
    <property type="protein sequence ID" value="ODN05595.1"/>
    <property type="molecule type" value="Genomic_DNA"/>
</dbReference>
<dbReference type="PANTHER" id="PTHR12308">
    <property type="entry name" value="ANOCTAMIN"/>
    <property type="match status" value="1"/>
</dbReference>
<evidence type="ECO:0000256" key="3">
    <source>
        <dbReference type="ARBA" id="ARBA00022692"/>
    </source>
</evidence>
<keyword evidence="9" id="KW-1185">Reference proteome</keyword>
<dbReference type="GO" id="GO:0005886">
    <property type="term" value="C:plasma membrane"/>
    <property type="evidence" value="ECO:0007669"/>
    <property type="project" value="TreeGrafter"/>
</dbReference>
<proteinExistence type="inferred from homology"/>
<evidence type="ECO:0000256" key="2">
    <source>
        <dbReference type="ARBA" id="ARBA00009671"/>
    </source>
</evidence>
<dbReference type="OMA" id="DYDLLEW"/>
<feature type="transmembrane region" description="Helical" evidence="6">
    <location>
        <begin position="59"/>
        <end position="85"/>
    </location>
</feature>
<comment type="subcellular location">
    <subcellularLocation>
        <location evidence="1 6">Membrane</location>
        <topology evidence="1 6">Multi-pass membrane protein</topology>
    </subcellularLocation>
</comment>
<organism evidence="8 9">
    <name type="scientific">Orchesella cincta</name>
    <name type="common">Springtail</name>
    <name type="synonym">Podura cincta</name>
    <dbReference type="NCBI Taxonomy" id="48709"/>
    <lineage>
        <taxon>Eukaryota</taxon>
        <taxon>Metazoa</taxon>
        <taxon>Ecdysozoa</taxon>
        <taxon>Arthropoda</taxon>
        <taxon>Hexapoda</taxon>
        <taxon>Collembola</taxon>
        <taxon>Entomobryomorpha</taxon>
        <taxon>Entomobryoidea</taxon>
        <taxon>Orchesellidae</taxon>
        <taxon>Orchesellinae</taxon>
        <taxon>Orchesella</taxon>
    </lineage>
</organism>
<keyword evidence="4 6" id="KW-1133">Transmembrane helix</keyword>
<dbReference type="Proteomes" id="UP000094527">
    <property type="component" value="Unassembled WGS sequence"/>
</dbReference>
<name>A0A1D2NKF4_ORCCI</name>
<comment type="caution">
    <text evidence="8">The sequence shown here is derived from an EMBL/GenBank/DDBJ whole genome shotgun (WGS) entry which is preliminary data.</text>
</comment>
<dbReference type="AlphaFoldDB" id="A0A1D2NKF4"/>
<dbReference type="GO" id="GO:0005254">
    <property type="term" value="F:chloride channel activity"/>
    <property type="evidence" value="ECO:0007669"/>
    <property type="project" value="TreeGrafter"/>
</dbReference>
<gene>
    <name evidence="8" type="ORF">Ocin01_01075</name>
</gene>
<dbReference type="PANTHER" id="PTHR12308:SF83">
    <property type="entry name" value="ANOCTAMIN"/>
    <property type="match status" value="1"/>
</dbReference>
<feature type="non-terminal residue" evidence="8">
    <location>
        <position position="196"/>
    </location>
</feature>
<evidence type="ECO:0000259" key="7">
    <source>
        <dbReference type="Pfam" id="PF04547"/>
    </source>
</evidence>
<dbReference type="OrthoDB" id="296386at2759"/>
<protein>
    <recommendedName>
        <fullName evidence="6">Anoctamin</fullName>
    </recommendedName>
</protein>